<sequence>MKIWAKTMTSVGALAVMLLLAMGSEDPPARLMDQTNKSKVPIQYGVVQEGMRIVAEDGSFELKGGQRFTSPFQSDLWGYGCNNFSNKDVLTKANDVLLCGAKKVKVYYGNNPEPLYGVLALNQAIQAAHGPASRSYMIKIAEDKIQHARAGNTSVSFEYMNWTESKRWSHTYRQQTNEKTWYSWILWVSAYPM</sequence>
<reference evidence="2 3" key="1">
    <citation type="journal article" date="2009" name="Stand. Genomic Sci.">
        <title>Complete genome sequence of Kangiella koreensis type strain (SW-125).</title>
        <authorList>
            <person name="Han C."/>
            <person name="Sikorski J."/>
            <person name="Lapidus A."/>
            <person name="Nolan M."/>
            <person name="Glavina Del Rio T."/>
            <person name="Tice H."/>
            <person name="Cheng J.F."/>
            <person name="Lucas S."/>
            <person name="Chen F."/>
            <person name="Copeland A."/>
            <person name="Ivanova N."/>
            <person name="Mavromatis K."/>
            <person name="Ovchinnikova G."/>
            <person name="Pati A."/>
            <person name="Bruce D."/>
            <person name="Goodwin L."/>
            <person name="Pitluck S."/>
            <person name="Chen A."/>
            <person name="Palaniappan K."/>
            <person name="Land M."/>
            <person name="Hauser L."/>
            <person name="Chang Y.J."/>
            <person name="Jeffries C.D."/>
            <person name="Chain P."/>
            <person name="Saunders E."/>
            <person name="Brettin T."/>
            <person name="Goker M."/>
            <person name="Tindall B.J."/>
            <person name="Bristow J."/>
            <person name="Eisen J.A."/>
            <person name="Markowitz V."/>
            <person name="Hugenholtz P."/>
            <person name="Kyrpides N.C."/>
            <person name="Klenk H.P."/>
            <person name="Detter J.C."/>
        </authorList>
    </citation>
    <scope>NUCLEOTIDE SEQUENCE [LARGE SCALE GENOMIC DNA]</scope>
    <source>
        <strain evidence="3">DSM 16069 / KCTC 12182 / SW-125</strain>
    </source>
</reference>
<dbReference type="OrthoDB" id="6192998at2"/>
<feature type="signal peptide" evidence="1">
    <location>
        <begin position="1"/>
        <end position="21"/>
    </location>
</feature>
<dbReference type="RefSeq" id="WP_012801022.1">
    <property type="nucleotide sequence ID" value="NC_013166.1"/>
</dbReference>
<evidence type="ECO:0000313" key="2">
    <source>
        <dbReference type="EMBL" id="ACV26508.1"/>
    </source>
</evidence>
<dbReference type="Proteomes" id="UP000001231">
    <property type="component" value="Chromosome"/>
</dbReference>
<dbReference type="EMBL" id="CP001707">
    <property type="protein sequence ID" value="ACV26508.1"/>
    <property type="molecule type" value="Genomic_DNA"/>
</dbReference>
<feature type="chain" id="PRO_5002983283" evidence="1">
    <location>
        <begin position="22"/>
        <end position="193"/>
    </location>
</feature>
<dbReference type="InParanoid" id="C7RB66"/>
<keyword evidence="3" id="KW-1185">Reference proteome</keyword>
<evidence type="ECO:0000313" key="3">
    <source>
        <dbReference type="Proteomes" id="UP000001231"/>
    </source>
</evidence>
<keyword evidence="1" id="KW-0732">Signal</keyword>
<dbReference type="eggNOG" id="ENOG50333CX">
    <property type="taxonomic scope" value="Bacteria"/>
</dbReference>
<evidence type="ECO:0000256" key="1">
    <source>
        <dbReference type="SAM" id="SignalP"/>
    </source>
</evidence>
<dbReference type="AlphaFoldDB" id="C7RB66"/>
<name>C7RB66_KANKD</name>
<proteinExistence type="predicted"/>
<accession>C7RB66</accession>
<organism evidence="2 3">
    <name type="scientific">Kangiella koreensis (strain DSM 16069 / JCM 12317 / KCTC 12182 / SW-125)</name>
    <dbReference type="NCBI Taxonomy" id="523791"/>
    <lineage>
        <taxon>Bacteria</taxon>
        <taxon>Pseudomonadati</taxon>
        <taxon>Pseudomonadota</taxon>
        <taxon>Gammaproteobacteria</taxon>
        <taxon>Kangiellales</taxon>
        <taxon>Kangiellaceae</taxon>
        <taxon>Kangiella</taxon>
    </lineage>
</organism>
<gene>
    <name evidence="2" type="ordered locus">Kkor_1089</name>
</gene>
<protein>
    <submittedName>
        <fullName evidence="2">Uncharacterized protein</fullName>
    </submittedName>
</protein>
<dbReference type="STRING" id="523791.Kkor_1089"/>
<dbReference type="HOGENOM" id="CLU_1407121_0_0_6"/>
<dbReference type="KEGG" id="kko:Kkor_1089"/>